<accession>A0ABQ7LPQ3</accession>
<sequence>MVSRWWDPGDLGVRDAFSHREGFGLEVWRFALILRWFGLKRDKGIREKLRNYGILGDLLAISILRKMVSQRREEEMVALHVLEEPGERNQDHGNKKVI</sequence>
<dbReference type="EMBL" id="JADBGQ010000007">
    <property type="protein sequence ID" value="KAG5387716.1"/>
    <property type="molecule type" value="Genomic_DNA"/>
</dbReference>
<evidence type="ECO:0000313" key="1">
    <source>
        <dbReference type="EMBL" id="KAG5387716.1"/>
    </source>
</evidence>
<name>A0ABQ7LPQ3_BRACM</name>
<gene>
    <name evidence="1" type="primary">A08p000590.1_BraROA</name>
    <name evidence="1" type="ORF">IGI04_029257</name>
</gene>
<comment type="caution">
    <text evidence="1">The sequence shown here is derived from an EMBL/GenBank/DDBJ whole genome shotgun (WGS) entry which is preliminary data.</text>
</comment>
<dbReference type="Proteomes" id="UP000823674">
    <property type="component" value="Chromosome A08"/>
</dbReference>
<protein>
    <submittedName>
        <fullName evidence="1">Uncharacterized protein</fullName>
    </submittedName>
</protein>
<proteinExistence type="predicted"/>
<organism evidence="1 2">
    <name type="scientific">Brassica rapa subsp. trilocularis</name>
    <dbReference type="NCBI Taxonomy" id="1813537"/>
    <lineage>
        <taxon>Eukaryota</taxon>
        <taxon>Viridiplantae</taxon>
        <taxon>Streptophyta</taxon>
        <taxon>Embryophyta</taxon>
        <taxon>Tracheophyta</taxon>
        <taxon>Spermatophyta</taxon>
        <taxon>Magnoliopsida</taxon>
        <taxon>eudicotyledons</taxon>
        <taxon>Gunneridae</taxon>
        <taxon>Pentapetalae</taxon>
        <taxon>rosids</taxon>
        <taxon>malvids</taxon>
        <taxon>Brassicales</taxon>
        <taxon>Brassicaceae</taxon>
        <taxon>Brassiceae</taxon>
        <taxon>Brassica</taxon>
    </lineage>
</organism>
<reference evidence="1 2" key="1">
    <citation type="submission" date="2021-03" db="EMBL/GenBank/DDBJ databases">
        <authorList>
            <person name="King G.J."/>
            <person name="Bancroft I."/>
            <person name="Baten A."/>
            <person name="Bloomfield J."/>
            <person name="Borpatragohain P."/>
            <person name="He Z."/>
            <person name="Irish N."/>
            <person name="Irwin J."/>
            <person name="Liu K."/>
            <person name="Mauleon R.P."/>
            <person name="Moore J."/>
            <person name="Morris R."/>
            <person name="Ostergaard L."/>
            <person name="Wang B."/>
            <person name="Wells R."/>
        </authorList>
    </citation>
    <scope>NUCLEOTIDE SEQUENCE [LARGE SCALE GENOMIC DNA]</scope>
    <source>
        <strain evidence="1">R-o-18</strain>
        <tissue evidence="1">Leaf</tissue>
    </source>
</reference>
<evidence type="ECO:0000313" key="2">
    <source>
        <dbReference type="Proteomes" id="UP000823674"/>
    </source>
</evidence>
<keyword evidence="2" id="KW-1185">Reference proteome</keyword>